<feature type="region of interest" description="Disordered" evidence="1">
    <location>
        <begin position="1407"/>
        <end position="1432"/>
    </location>
</feature>
<evidence type="ECO:0000259" key="2">
    <source>
        <dbReference type="Pfam" id="PF19050"/>
    </source>
</evidence>
<feature type="region of interest" description="Disordered" evidence="1">
    <location>
        <begin position="1350"/>
        <end position="1395"/>
    </location>
</feature>
<evidence type="ECO:0000313" key="3">
    <source>
        <dbReference type="EMBL" id="OJJ49295.1"/>
    </source>
</evidence>
<reference evidence="4" key="1">
    <citation type="journal article" date="2017" name="Genome Biol.">
        <title>Comparative genomics reveals high biological diversity and specific adaptations in the industrially and medically important fungal genus Aspergillus.</title>
        <authorList>
            <person name="de Vries R.P."/>
            <person name="Riley R."/>
            <person name="Wiebenga A."/>
            <person name="Aguilar-Osorio G."/>
            <person name="Amillis S."/>
            <person name="Uchima C.A."/>
            <person name="Anderluh G."/>
            <person name="Asadollahi M."/>
            <person name="Askin M."/>
            <person name="Barry K."/>
            <person name="Battaglia E."/>
            <person name="Bayram O."/>
            <person name="Benocci T."/>
            <person name="Braus-Stromeyer S.A."/>
            <person name="Caldana C."/>
            <person name="Canovas D."/>
            <person name="Cerqueira G.C."/>
            <person name="Chen F."/>
            <person name="Chen W."/>
            <person name="Choi C."/>
            <person name="Clum A."/>
            <person name="Dos Santos R.A."/>
            <person name="Damasio A.R."/>
            <person name="Diallinas G."/>
            <person name="Emri T."/>
            <person name="Fekete E."/>
            <person name="Flipphi M."/>
            <person name="Freyberg S."/>
            <person name="Gallo A."/>
            <person name="Gournas C."/>
            <person name="Habgood R."/>
            <person name="Hainaut M."/>
            <person name="Harispe M.L."/>
            <person name="Henrissat B."/>
            <person name="Hilden K.S."/>
            <person name="Hope R."/>
            <person name="Hossain A."/>
            <person name="Karabika E."/>
            <person name="Karaffa L."/>
            <person name="Karanyi Z."/>
            <person name="Krasevec N."/>
            <person name="Kuo A."/>
            <person name="Kusch H."/>
            <person name="LaButti K."/>
            <person name="Lagendijk E.L."/>
            <person name="Lapidus A."/>
            <person name="Levasseur A."/>
            <person name="Lindquist E."/>
            <person name="Lipzen A."/>
            <person name="Logrieco A.F."/>
            <person name="MacCabe A."/>
            <person name="Maekelae M.R."/>
            <person name="Malavazi I."/>
            <person name="Melin P."/>
            <person name="Meyer V."/>
            <person name="Mielnichuk N."/>
            <person name="Miskei M."/>
            <person name="Molnar A.P."/>
            <person name="Mule G."/>
            <person name="Ngan C.Y."/>
            <person name="Orejas M."/>
            <person name="Orosz E."/>
            <person name="Ouedraogo J.P."/>
            <person name="Overkamp K.M."/>
            <person name="Park H.-S."/>
            <person name="Perrone G."/>
            <person name="Piumi F."/>
            <person name="Punt P.J."/>
            <person name="Ram A.F."/>
            <person name="Ramon A."/>
            <person name="Rauscher S."/>
            <person name="Record E."/>
            <person name="Riano-Pachon D.M."/>
            <person name="Robert V."/>
            <person name="Roehrig J."/>
            <person name="Ruller R."/>
            <person name="Salamov A."/>
            <person name="Salih N.S."/>
            <person name="Samson R.A."/>
            <person name="Sandor E."/>
            <person name="Sanguinetti M."/>
            <person name="Schuetze T."/>
            <person name="Sepcic K."/>
            <person name="Shelest E."/>
            <person name="Sherlock G."/>
            <person name="Sophianopoulou V."/>
            <person name="Squina F.M."/>
            <person name="Sun H."/>
            <person name="Susca A."/>
            <person name="Todd R.B."/>
            <person name="Tsang A."/>
            <person name="Unkles S.E."/>
            <person name="van de Wiele N."/>
            <person name="van Rossen-Uffink D."/>
            <person name="Oliveira J.V."/>
            <person name="Vesth T.C."/>
            <person name="Visser J."/>
            <person name="Yu J.-H."/>
            <person name="Zhou M."/>
            <person name="Andersen M.R."/>
            <person name="Archer D.B."/>
            <person name="Baker S.E."/>
            <person name="Benoit I."/>
            <person name="Brakhage A.A."/>
            <person name="Braus G.H."/>
            <person name="Fischer R."/>
            <person name="Frisvad J.C."/>
            <person name="Goldman G.H."/>
            <person name="Houbraken J."/>
            <person name="Oakley B."/>
            <person name="Pocsi I."/>
            <person name="Scazzocchio C."/>
            <person name="Seiboth B."/>
            <person name="vanKuyk P.A."/>
            <person name="Wortman J."/>
            <person name="Dyer P.S."/>
            <person name="Grigoriev I.V."/>
        </authorList>
    </citation>
    <scope>NUCLEOTIDE SEQUENCE [LARGE SCALE GENOMIC DNA]</scope>
    <source>
        <strain evidence="4">CBS 506.65</strain>
    </source>
</reference>
<dbReference type="Gene3D" id="3.60.21.70">
    <property type="entry name" value="PhoD-like phosphatase"/>
    <property type="match status" value="1"/>
</dbReference>
<dbReference type="EMBL" id="KV878338">
    <property type="protein sequence ID" value="OJJ49295.1"/>
    <property type="molecule type" value="Genomic_DNA"/>
</dbReference>
<dbReference type="CDD" id="cd07389">
    <property type="entry name" value="MPP_PhoD"/>
    <property type="match status" value="1"/>
</dbReference>
<dbReference type="InterPro" id="IPR038607">
    <property type="entry name" value="PhoD-like_sf"/>
</dbReference>
<feature type="compositionally biased region" description="Low complexity" evidence="1">
    <location>
        <begin position="506"/>
        <end position="521"/>
    </location>
</feature>
<organism evidence="3 4">
    <name type="scientific">Penicilliopsis zonata CBS 506.65</name>
    <dbReference type="NCBI Taxonomy" id="1073090"/>
    <lineage>
        <taxon>Eukaryota</taxon>
        <taxon>Fungi</taxon>
        <taxon>Dikarya</taxon>
        <taxon>Ascomycota</taxon>
        <taxon>Pezizomycotina</taxon>
        <taxon>Eurotiomycetes</taxon>
        <taxon>Eurotiomycetidae</taxon>
        <taxon>Eurotiales</taxon>
        <taxon>Aspergillaceae</taxon>
        <taxon>Penicilliopsis</taxon>
    </lineage>
</organism>
<feature type="compositionally biased region" description="Polar residues" evidence="1">
    <location>
        <begin position="284"/>
        <end position="296"/>
    </location>
</feature>
<dbReference type="GeneID" id="34611491"/>
<feature type="compositionally biased region" description="Basic and acidic residues" evidence="1">
    <location>
        <begin position="297"/>
        <end position="347"/>
    </location>
</feature>
<feature type="domain" description="PhoD-like phosphatase" evidence="2">
    <location>
        <begin position="913"/>
        <end position="1168"/>
    </location>
</feature>
<dbReference type="STRING" id="1073090.A0A1L9SPY9"/>
<dbReference type="Pfam" id="PF19050">
    <property type="entry name" value="PhoD_2"/>
    <property type="match status" value="1"/>
</dbReference>
<dbReference type="PANTHER" id="PTHR46689:SF1">
    <property type="entry name" value="PHOD-LIKE PHOSPHATASE DOMAIN-CONTAINING PROTEIN"/>
    <property type="match status" value="1"/>
</dbReference>
<dbReference type="RefSeq" id="XP_022583805.1">
    <property type="nucleotide sequence ID" value="XM_022725026.1"/>
</dbReference>
<evidence type="ECO:0000313" key="4">
    <source>
        <dbReference type="Proteomes" id="UP000184188"/>
    </source>
</evidence>
<feature type="compositionally biased region" description="Acidic residues" evidence="1">
    <location>
        <begin position="1528"/>
        <end position="1560"/>
    </location>
</feature>
<accession>A0A1L9SPY9</accession>
<dbReference type="InterPro" id="IPR018946">
    <property type="entry name" value="PhoD-like_MPP"/>
</dbReference>
<feature type="region of interest" description="Disordered" evidence="1">
    <location>
        <begin position="673"/>
        <end position="697"/>
    </location>
</feature>
<evidence type="ECO:0000256" key="1">
    <source>
        <dbReference type="SAM" id="MobiDB-lite"/>
    </source>
</evidence>
<feature type="compositionally biased region" description="Pro residues" evidence="1">
    <location>
        <begin position="28"/>
        <end position="42"/>
    </location>
</feature>
<protein>
    <recommendedName>
        <fullName evidence="2">PhoD-like phosphatase domain-containing protein</fullName>
    </recommendedName>
</protein>
<gene>
    <name evidence="3" type="ORF">ASPZODRAFT_1446299</name>
</gene>
<dbReference type="VEuPathDB" id="FungiDB:ASPZODRAFT_1446299"/>
<dbReference type="OrthoDB" id="9999821at2759"/>
<dbReference type="InterPro" id="IPR043904">
    <property type="entry name" value="PhoD_2-like"/>
</dbReference>
<proteinExistence type="predicted"/>
<feature type="compositionally biased region" description="Basic and acidic residues" evidence="1">
    <location>
        <begin position="221"/>
        <end position="232"/>
    </location>
</feature>
<sequence>MATAAPYRPSPNGNSMPPQAMPRNGANRPPPNGRRPRYPGPPDVDGAGMIPPAPDAARVRAMSYRNNPPAVPGHRGGGPSFSARTREMQSDWNPALDGQQWYGGYAMDDRARPNPPSMNGPQNMQYGGAPRVDRRQPRPPKNALLPDVYHGSLPGEEMRQSYPPMGALPRNVQYRGSTRDDHRQSNPPTNVQPQDPRHRRSVRDDRRQPPQPLPNAPPQETQHRSSARDDRGQPPQLPTNAPSQDVQAPPESTIPQDGQDLSMPDEAPSGGDNHEMVSPMGSVNHESPLSRSSTMRSTKESRRDWAHDRSPLQKLEVKLTGLTKEEKRARALEAEMRLKERLAKPETDQSEPAQSQPREAPREDEPKPAALPDDQQPHHEHFASSGGPPAGRVPRGHTRAQSQNPEYSKPAIQSHREDPYAGQPPPGLGMNPNVGVRRRMTVGDQPSLPPVKPTPMRQGPLRDNNGPFPGHEPRGPPMPGPPLRSDTMRSSEGPMHYADNRYPQDRPIQSRQLPQQPQQPSRRIEPYPPMTGVLQQRGINVTDNNPSKRMESYPPSMGVYQQKGAIAVENPSSFSHSFGHSFGHSFINQEPNQASIQDPSVGDGERDAMTMSDHTGGTITQAKPKKPNVSFDMPPPTPPPLSEWRGAPVLKLELSDFDFQNLDIDRSKAWWEGGTSNDRRQSRVLPPNYQKPVPKTPEAKKKFQPRLFLQCGPLLRYTGIAYEKIDGVSGPIEKETWRGTILIVTKDSRSSYESPPVLRLFSQPMDLLPPPPSEVLGDEGAQLAPEYVDPIAGMIKLGRDGRPLYVKPVEDLEEGVDLSLIENEDGLYEQTPSALDYGAQSTIPASRIHAADGETAGIYKEIPGFRLHADVDRDVTFWRFNVEVELGSEQQRVAYRINQGPAMGFWVPARRTSMNIAFYSGNGFGLSAASDKVCGPDPLWRDILNEHQTRPFHVMIGGGDQISNDSILTESPHFQEWIRIKNTEDKYSTPFTGDFRAEVESFYMDSYSTWFSQGLFSLANSQIPMINMWNDHEIIQGFGSYSDQFMRTPVIAGLGKTAFKYYLLFQHHTVIDETEAHERSWLLGAQSGPYIREKSRNLFMSLGKDVTFLGLDCRTERTSTSILNEATCDLIWDRCHREIVKGETKHLIVLSSIPIAYPRVAMIKNLQNSRKSLGKAGMFGGLLNRHGGKVEISDDHWTAKHHKEERTWLIEDLQDLAAEKSVRVTILSGDVHLAAIGEFYSNPNLNIPKDRDYRYMPNVISSAMADLPETDMISDMLNRRNRVHHVDSNTDEDMIPIFTHDVDGKSRNNKRLLPRRNWCAIREYQPGTSALPTPESEMARPVIEPRPNKLQRTLSLTRSDRPSGGGGGLLRRLSLRGGGPPTKEFFPSDGSLNTRRMSMDGPFPMTDVNNSEGYFSQPPADAESRPTIFHRRPTNLSQKAARKAVQQGDDGVGAFVDLHGGLAITLNLEVNPRDPSGITSPYKLLVPVLRFAGDEYDPPATQITKGWRKWLGVRKKSDKSYLEQGNASDEEDDDHDDDDDDDDVDDVDDEVDNEDDDGVDGDGLYPPGYERYLGARDDSPEPEDIDVETKKPRKKWFGVV</sequence>
<keyword evidence="4" id="KW-1185">Reference proteome</keyword>
<dbReference type="Proteomes" id="UP000184188">
    <property type="component" value="Unassembled WGS sequence"/>
</dbReference>
<feature type="compositionally biased region" description="Polar residues" evidence="1">
    <location>
        <begin position="533"/>
        <end position="545"/>
    </location>
</feature>
<feature type="region of interest" description="Disordered" evidence="1">
    <location>
        <begin position="1"/>
        <end position="553"/>
    </location>
</feature>
<feature type="region of interest" description="Disordered" evidence="1">
    <location>
        <begin position="614"/>
        <end position="639"/>
    </location>
</feature>
<feature type="compositionally biased region" description="Basic residues" evidence="1">
    <location>
        <begin position="1591"/>
        <end position="1600"/>
    </location>
</feature>
<dbReference type="PANTHER" id="PTHR46689">
    <property type="entry name" value="MEMBRANE PROTEIN, PUTATIVE-RELATED"/>
    <property type="match status" value="1"/>
</dbReference>
<dbReference type="GO" id="GO:0016020">
    <property type="term" value="C:membrane"/>
    <property type="evidence" value="ECO:0007669"/>
    <property type="project" value="TreeGrafter"/>
</dbReference>
<feature type="region of interest" description="Disordered" evidence="1">
    <location>
        <begin position="1518"/>
        <end position="1600"/>
    </location>
</feature>
<name>A0A1L9SPY9_9EURO</name>